<feature type="transmembrane region" description="Helical" evidence="6">
    <location>
        <begin position="118"/>
        <end position="139"/>
    </location>
</feature>
<dbReference type="InterPro" id="IPR040226">
    <property type="entry name" value="THH1/TOM1/TOM3"/>
</dbReference>
<gene>
    <name evidence="8" type="ORF">GUJ93_ZPchr0010g10908</name>
</gene>
<evidence type="ECO:0000256" key="5">
    <source>
        <dbReference type="ARBA" id="ARBA00023136"/>
    </source>
</evidence>
<name>A0A8J5THT5_ZIZPA</name>
<dbReference type="PANTHER" id="PTHR31142">
    <property type="entry name" value="TOBAMOVIRUS MULTIPLICATION PROTEIN 1-LIKE ISOFORM X1"/>
    <property type="match status" value="1"/>
</dbReference>
<evidence type="ECO:0000313" key="8">
    <source>
        <dbReference type="EMBL" id="KAG8083978.1"/>
    </source>
</evidence>
<keyword evidence="5 6" id="KW-0472">Membrane</keyword>
<comment type="subcellular location">
    <subcellularLocation>
        <location evidence="1">Vacuole membrane</location>
        <topology evidence="1">Multi-pass membrane protein</topology>
    </subcellularLocation>
</comment>
<dbReference type="GO" id="GO:0005774">
    <property type="term" value="C:vacuolar membrane"/>
    <property type="evidence" value="ECO:0007669"/>
    <property type="project" value="UniProtKB-SubCell"/>
</dbReference>
<keyword evidence="4 6" id="KW-1133">Transmembrane helix</keyword>
<evidence type="ECO:0000313" key="9">
    <source>
        <dbReference type="Proteomes" id="UP000729402"/>
    </source>
</evidence>
<sequence>MRGLLEVEAATASSAAAALPGRMYGSGDWWSDLNESPLWQDRIFQALAVLYGVVSAVALVQLIRIECRVPEYGWTTQKVFHFLNFLVNGVRSMVFVLRRNVQLIQPEILQHVLLDMPGLAFFTTYALLVLFWAEIYYQARAISTDGLRPTFYWINAVVYAIQVRFFINYIN</sequence>
<dbReference type="PANTHER" id="PTHR31142:SF3">
    <property type="entry name" value="THH1_TOM1_TOM3 DOMAIN-CONTAINING PROTEIN"/>
    <property type="match status" value="1"/>
</dbReference>
<feature type="transmembrane region" description="Helical" evidence="6">
    <location>
        <begin position="79"/>
        <end position="98"/>
    </location>
</feature>
<keyword evidence="9" id="KW-1185">Reference proteome</keyword>
<dbReference type="OrthoDB" id="19798at2759"/>
<organism evidence="8 9">
    <name type="scientific">Zizania palustris</name>
    <name type="common">Northern wild rice</name>
    <dbReference type="NCBI Taxonomy" id="103762"/>
    <lineage>
        <taxon>Eukaryota</taxon>
        <taxon>Viridiplantae</taxon>
        <taxon>Streptophyta</taxon>
        <taxon>Embryophyta</taxon>
        <taxon>Tracheophyta</taxon>
        <taxon>Spermatophyta</taxon>
        <taxon>Magnoliopsida</taxon>
        <taxon>Liliopsida</taxon>
        <taxon>Poales</taxon>
        <taxon>Poaceae</taxon>
        <taxon>BOP clade</taxon>
        <taxon>Oryzoideae</taxon>
        <taxon>Oryzeae</taxon>
        <taxon>Zizaniinae</taxon>
        <taxon>Zizania</taxon>
    </lineage>
</organism>
<evidence type="ECO:0000256" key="4">
    <source>
        <dbReference type="ARBA" id="ARBA00022989"/>
    </source>
</evidence>
<dbReference type="Pfam" id="PF06454">
    <property type="entry name" value="THH1_TOM1-3_dom"/>
    <property type="match status" value="1"/>
</dbReference>
<feature type="transmembrane region" description="Helical" evidence="6">
    <location>
        <begin position="43"/>
        <end position="67"/>
    </location>
</feature>
<proteinExistence type="inferred from homology"/>
<feature type="transmembrane region" description="Helical" evidence="6">
    <location>
        <begin position="151"/>
        <end position="170"/>
    </location>
</feature>
<evidence type="ECO:0000256" key="1">
    <source>
        <dbReference type="ARBA" id="ARBA00004128"/>
    </source>
</evidence>
<protein>
    <recommendedName>
        <fullName evidence="7">THH1/TOM1/TOM3 domain-containing protein</fullName>
    </recommendedName>
</protein>
<evidence type="ECO:0000256" key="3">
    <source>
        <dbReference type="ARBA" id="ARBA00022692"/>
    </source>
</evidence>
<feature type="domain" description="THH1/TOM1/TOM3" evidence="7">
    <location>
        <begin position="27"/>
        <end position="167"/>
    </location>
</feature>
<dbReference type="InterPro" id="IPR009457">
    <property type="entry name" value="THH1/TOM1/TOM3_dom"/>
</dbReference>
<dbReference type="EMBL" id="JAAALK010000082">
    <property type="protein sequence ID" value="KAG8083978.1"/>
    <property type="molecule type" value="Genomic_DNA"/>
</dbReference>
<reference evidence="8" key="2">
    <citation type="submission" date="2021-02" db="EMBL/GenBank/DDBJ databases">
        <authorList>
            <person name="Kimball J.A."/>
            <person name="Haas M.W."/>
            <person name="Macchietto M."/>
            <person name="Kono T."/>
            <person name="Duquette J."/>
            <person name="Shao M."/>
        </authorList>
    </citation>
    <scope>NUCLEOTIDE SEQUENCE</scope>
    <source>
        <tissue evidence="8">Fresh leaf tissue</tissue>
    </source>
</reference>
<evidence type="ECO:0000256" key="6">
    <source>
        <dbReference type="SAM" id="Phobius"/>
    </source>
</evidence>
<comment type="similarity">
    <text evidence="2">Belongs to the plant tobamovirus multiplication TOM1 protein family.</text>
</comment>
<evidence type="ECO:0000256" key="2">
    <source>
        <dbReference type="ARBA" id="ARBA00006779"/>
    </source>
</evidence>
<evidence type="ECO:0000259" key="7">
    <source>
        <dbReference type="Pfam" id="PF06454"/>
    </source>
</evidence>
<keyword evidence="3 6" id="KW-0812">Transmembrane</keyword>
<comment type="caution">
    <text evidence="8">The sequence shown here is derived from an EMBL/GenBank/DDBJ whole genome shotgun (WGS) entry which is preliminary data.</text>
</comment>
<dbReference type="AlphaFoldDB" id="A0A8J5THT5"/>
<reference evidence="8" key="1">
    <citation type="journal article" date="2021" name="bioRxiv">
        <title>Whole Genome Assembly and Annotation of Northern Wild Rice, Zizania palustris L., Supports a Whole Genome Duplication in the Zizania Genus.</title>
        <authorList>
            <person name="Haas M."/>
            <person name="Kono T."/>
            <person name="Macchietto M."/>
            <person name="Millas R."/>
            <person name="McGilp L."/>
            <person name="Shao M."/>
            <person name="Duquette J."/>
            <person name="Hirsch C.N."/>
            <person name="Kimball J."/>
        </authorList>
    </citation>
    <scope>NUCLEOTIDE SEQUENCE</scope>
    <source>
        <tissue evidence="8">Fresh leaf tissue</tissue>
    </source>
</reference>
<dbReference type="Proteomes" id="UP000729402">
    <property type="component" value="Unassembled WGS sequence"/>
</dbReference>
<accession>A0A8J5THT5</accession>